<dbReference type="CDD" id="cd01741">
    <property type="entry name" value="GATase1_1"/>
    <property type="match status" value="1"/>
</dbReference>
<organism evidence="2 3">
    <name type="scientific">Pigmentiphaga aceris</name>
    <dbReference type="NCBI Taxonomy" id="1940612"/>
    <lineage>
        <taxon>Bacteria</taxon>
        <taxon>Pseudomonadati</taxon>
        <taxon>Pseudomonadota</taxon>
        <taxon>Betaproteobacteria</taxon>
        <taxon>Burkholderiales</taxon>
        <taxon>Alcaligenaceae</taxon>
        <taxon>Pigmentiphaga</taxon>
    </lineage>
</organism>
<dbReference type="RefSeq" id="WP_148818422.1">
    <property type="nucleotide sequence ID" value="NZ_CP043046.1"/>
</dbReference>
<dbReference type="AlphaFoldDB" id="A0A5C0B292"/>
<name>A0A5C0B292_9BURK</name>
<dbReference type="InterPro" id="IPR029062">
    <property type="entry name" value="Class_I_gatase-like"/>
</dbReference>
<keyword evidence="2" id="KW-0315">Glutamine amidotransferase</keyword>
<dbReference type="EMBL" id="CP043046">
    <property type="protein sequence ID" value="QEI08868.1"/>
    <property type="molecule type" value="Genomic_DNA"/>
</dbReference>
<sequence length="243" mass="26319">MTSNPQKPWLIVQMGNPPDDLRAHIGEQSDWFRAALGEHGANALVVRPFAGEALPAPDSVSGAVITGSWSMVTDKEDWSERTADWVRLAIDAGTPLFGVCYGHQLMSHALGGEVAYHPKGREIGVKPITLTPDAANDVILGDFPAAFAVNLTHEQSVVRLPPGTTVLAGTEHDPFQILRYGPRAMSVQFHPEFTPNIMTHCVTRRTEVLSGEGFDVPSLLAGVQATPHALRLLRQFMAETAAR</sequence>
<evidence type="ECO:0000313" key="2">
    <source>
        <dbReference type="EMBL" id="QEI08868.1"/>
    </source>
</evidence>
<dbReference type="Proteomes" id="UP000325161">
    <property type="component" value="Chromosome"/>
</dbReference>
<dbReference type="PANTHER" id="PTHR42695">
    <property type="entry name" value="GLUTAMINE AMIDOTRANSFERASE YLR126C-RELATED"/>
    <property type="match status" value="1"/>
</dbReference>
<gene>
    <name evidence="2" type="ORF">FXN63_25695</name>
</gene>
<dbReference type="Pfam" id="PF00117">
    <property type="entry name" value="GATase"/>
    <property type="match status" value="1"/>
</dbReference>
<proteinExistence type="predicted"/>
<dbReference type="GO" id="GO:0005829">
    <property type="term" value="C:cytosol"/>
    <property type="evidence" value="ECO:0007669"/>
    <property type="project" value="TreeGrafter"/>
</dbReference>
<evidence type="ECO:0000259" key="1">
    <source>
        <dbReference type="Pfam" id="PF00117"/>
    </source>
</evidence>
<dbReference type="PROSITE" id="PS51273">
    <property type="entry name" value="GATASE_TYPE_1"/>
    <property type="match status" value="1"/>
</dbReference>
<feature type="domain" description="Glutamine amidotransferase" evidence="1">
    <location>
        <begin position="60"/>
        <end position="198"/>
    </location>
</feature>
<dbReference type="InterPro" id="IPR017926">
    <property type="entry name" value="GATASE"/>
</dbReference>
<accession>A0A5C0B292</accession>
<dbReference type="OrthoDB" id="9813383at2"/>
<evidence type="ECO:0000313" key="3">
    <source>
        <dbReference type="Proteomes" id="UP000325161"/>
    </source>
</evidence>
<dbReference type="GO" id="GO:0016740">
    <property type="term" value="F:transferase activity"/>
    <property type="evidence" value="ECO:0007669"/>
    <property type="project" value="UniProtKB-KW"/>
</dbReference>
<dbReference type="Gene3D" id="3.40.50.880">
    <property type="match status" value="1"/>
</dbReference>
<dbReference type="NCBIfam" id="NF006562">
    <property type="entry name" value="PRK09065.1"/>
    <property type="match status" value="1"/>
</dbReference>
<dbReference type="SUPFAM" id="SSF52317">
    <property type="entry name" value="Class I glutamine amidotransferase-like"/>
    <property type="match status" value="1"/>
</dbReference>
<protein>
    <submittedName>
        <fullName evidence="2">Glutamine amidotransferase</fullName>
    </submittedName>
</protein>
<keyword evidence="3" id="KW-1185">Reference proteome</keyword>
<dbReference type="KEGG" id="pacr:FXN63_25695"/>
<dbReference type="InterPro" id="IPR044992">
    <property type="entry name" value="ChyE-like"/>
</dbReference>
<keyword evidence="2" id="KW-0808">Transferase</keyword>
<reference evidence="2 3" key="1">
    <citation type="submission" date="2019-08" db="EMBL/GenBank/DDBJ databases">
        <title>Amphibian skin-associated Pigmentiphaga: genome sequence and occurrence across geography and hosts.</title>
        <authorList>
            <person name="Bletz M.C."/>
            <person name="Bunk B."/>
            <person name="Sproeer C."/>
            <person name="Biwer P."/>
            <person name="Reiter S."/>
            <person name="Rabemananjara F.C.E."/>
            <person name="Schulz S."/>
            <person name="Overmann J."/>
            <person name="Vences M."/>
        </authorList>
    </citation>
    <scope>NUCLEOTIDE SEQUENCE [LARGE SCALE GENOMIC DNA]</scope>
    <source>
        <strain evidence="2 3">Mada1488</strain>
    </source>
</reference>
<dbReference type="PANTHER" id="PTHR42695:SF5">
    <property type="entry name" value="GLUTAMINE AMIDOTRANSFERASE YLR126C-RELATED"/>
    <property type="match status" value="1"/>
</dbReference>